<feature type="active site" description="Nucleophile" evidence="1">
    <location>
        <position position="55"/>
    </location>
</feature>
<evidence type="ECO:0000313" key="5">
    <source>
        <dbReference type="EMBL" id="CAA2137023.1"/>
    </source>
</evidence>
<feature type="transmembrane region" description="Helical" evidence="3">
    <location>
        <begin position="117"/>
        <end position="135"/>
    </location>
</feature>
<feature type="compositionally biased region" description="Basic and acidic residues" evidence="2">
    <location>
        <begin position="673"/>
        <end position="688"/>
    </location>
</feature>
<dbReference type="InterPro" id="IPR002641">
    <property type="entry name" value="PNPLA_dom"/>
</dbReference>
<evidence type="ECO:0000256" key="2">
    <source>
        <dbReference type="SAM" id="MobiDB-lite"/>
    </source>
</evidence>
<feature type="active site" description="Proton acceptor" evidence="1">
    <location>
        <position position="394"/>
    </location>
</feature>
<keyword evidence="1" id="KW-0442">Lipid degradation</keyword>
<keyword evidence="3" id="KW-0472">Membrane</keyword>
<feature type="transmembrane region" description="Helical" evidence="3">
    <location>
        <begin position="169"/>
        <end position="196"/>
    </location>
</feature>
<evidence type="ECO:0000256" key="1">
    <source>
        <dbReference type="PROSITE-ProRule" id="PRU01161"/>
    </source>
</evidence>
<organism evidence="5">
    <name type="scientific">Methylobacterium bullatum</name>
    <dbReference type="NCBI Taxonomy" id="570505"/>
    <lineage>
        <taxon>Bacteria</taxon>
        <taxon>Pseudomonadati</taxon>
        <taxon>Pseudomonadota</taxon>
        <taxon>Alphaproteobacteria</taxon>
        <taxon>Hyphomicrobiales</taxon>
        <taxon>Methylobacteriaceae</taxon>
        <taxon>Methylobacterium</taxon>
    </lineage>
</organism>
<dbReference type="GO" id="GO:0016787">
    <property type="term" value="F:hydrolase activity"/>
    <property type="evidence" value="ECO:0007669"/>
    <property type="project" value="UniProtKB-UniRule"/>
</dbReference>
<dbReference type="AlphaFoldDB" id="A0A679JBR1"/>
<keyword evidence="5" id="KW-0614">Plasmid</keyword>
<name>A0A679JBR1_9HYPH</name>
<comment type="caution">
    <text evidence="1">Lacks conserved residue(s) required for the propagation of feature annotation.</text>
</comment>
<sequence length="728" mass="77644">MADGDAATTARAPVAKPLLPCDIVMAGGVTSGIIYPGAVVEIAKRYGFHSIGGTSVGAIAAVVTAAAEYGRRTGGNTNAFDFVSTLPATLGAKAPDGRTRMLHLFTPERSTRRIMDLLLAVFAAHGVTAKAVAIGNAAIRSAAVAGSSGLALALGLVPVVILARSGPWYVVPLASVAVLALIATTLVGAFTTVLWLRWLPAWRANGYGACTGLAAPHAGEDAWQGFVGLSTWIHEAVQTAAGRRPDEAPLTFGDLWGAPALDGTPGTAKVTASTPRSIELAMIASDISRNRTVQLPFLETPTPLYVERATLDRYFPEVIVQWMIAKAGIDRRKVEVPAGFHRLPAPQDMPVAVAARLSLSFPILLCAFPMWAPDFGRKRPPGEPPPLRRVWFSDGGLTSNFPIHFFDRPLPAHPTFCFNLVAYDSQVSTDDGAVETAGQVIDKPIGRAQAETRRADRRPDATVAAVPVPGDETWGFLSMADGNRAPPSQFTAFDEALGLGLGAFLGTLVNTARFWSDNQLLAAPGYRDRVVHVALRDDEGGLNLDMDAKVIADLDRRGRAAGALISARFDPDATVDPETGGPIRPAFPNHRWVRFRAFMAAVEDLSRRFAISRRSSAVATAARCEPSLEDMIAGTGEMPIGYEPEAAARPYYERATGLFDGFAANLADETAQDGRRTFDVPRGEDGSLPRRGAAPRPKMTLRPRPLIDNDPLAEAAGPSHRFDDQRTS</sequence>
<feature type="transmembrane region" description="Helical" evidence="3">
    <location>
        <begin position="142"/>
        <end position="163"/>
    </location>
</feature>
<keyword evidence="1" id="KW-0378">Hydrolase</keyword>
<gene>
    <name evidence="5" type="ORF">MBLL_00454</name>
</gene>
<dbReference type="EMBL" id="LR743510">
    <property type="protein sequence ID" value="CAA2137023.1"/>
    <property type="molecule type" value="Genomic_DNA"/>
</dbReference>
<feature type="region of interest" description="Disordered" evidence="2">
    <location>
        <begin position="673"/>
        <end position="728"/>
    </location>
</feature>
<geneLocation type="plasmid" evidence="5">
    <name>1</name>
</geneLocation>
<dbReference type="PROSITE" id="PS51635">
    <property type="entry name" value="PNPLA"/>
    <property type="match status" value="1"/>
</dbReference>
<evidence type="ECO:0000259" key="4">
    <source>
        <dbReference type="PROSITE" id="PS51635"/>
    </source>
</evidence>
<dbReference type="GO" id="GO:0016042">
    <property type="term" value="P:lipid catabolic process"/>
    <property type="evidence" value="ECO:0007669"/>
    <property type="project" value="UniProtKB-UniRule"/>
</dbReference>
<protein>
    <recommendedName>
        <fullName evidence="4">PNPLA domain-containing protein</fullName>
    </recommendedName>
</protein>
<evidence type="ECO:0000256" key="3">
    <source>
        <dbReference type="SAM" id="Phobius"/>
    </source>
</evidence>
<keyword evidence="1" id="KW-0443">Lipid metabolism</keyword>
<keyword evidence="3" id="KW-1133">Transmembrane helix</keyword>
<proteinExistence type="predicted"/>
<feature type="short sequence motif" description="DGA/G" evidence="1">
    <location>
        <begin position="394"/>
        <end position="396"/>
    </location>
</feature>
<feature type="short sequence motif" description="GXSXG" evidence="1">
    <location>
        <begin position="53"/>
        <end position="57"/>
    </location>
</feature>
<feature type="domain" description="PNPLA" evidence="4">
    <location>
        <begin position="23"/>
        <end position="407"/>
    </location>
</feature>
<reference evidence="5" key="1">
    <citation type="submission" date="2019-12" db="EMBL/GenBank/DDBJ databases">
        <authorList>
            <person name="Cremers G."/>
        </authorList>
    </citation>
    <scope>NUCLEOTIDE SEQUENCE</scope>
    <source>
        <strain evidence="5">Mbul2</strain>
        <plasmid evidence="5">1</plasmid>
    </source>
</reference>
<dbReference type="Gene3D" id="3.40.1090.10">
    <property type="entry name" value="Cytosolic phospholipase A2 catalytic domain"/>
    <property type="match status" value="1"/>
</dbReference>
<accession>A0A679JBR1</accession>
<keyword evidence="3" id="KW-0812">Transmembrane</keyword>